<dbReference type="PANTHER" id="PTHR18763">
    <property type="entry name" value="WD-REPEAT PROTEIN 18"/>
    <property type="match status" value="1"/>
</dbReference>
<proteinExistence type="predicted"/>
<keyword evidence="5" id="KW-1185">Reference proteome</keyword>
<dbReference type="OrthoDB" id="756370at2759"/>
<dbReference type="GO" id="GO:0120330">
    <property type="term" value="C:rixosome complex"/>
    <property type="evidence" value="ECO:0007669"/>
    <property type="project" value="TreeGrafter"/>
</dbReference>
<sequence>MANLFEILVTCDSNNTLWTCSIWDPHTGTNLMIYKGGGTAENRTLSLIGNEYLAAVEKTKPVLHVWPLNSQQTIQGMRFILPGKASSFAVAPDGSYCVAGIDEKIYLWQIASGSLLTIINRHYQKVNLLKFTSDGRFFLSAAEDGMVMVWSLATVAANPEVELVTQTTAGQHDPIYIFSDHSLSVTDMCISKTGIHGRLFTVSSDRSCKIYDLTCGEMLLNLVFDEPLSSITLDVLELNTFVGSTEGKIYQFNLTNPPRNRDVLINNEELHNVFSSHTKAVTCLSVSLNGEVLMSGSNDEQVILWHIASRQPIRFIRHKGAITNAFFSVNYEAIYKQEFCPTIILHSLERTLENNNDDIAEIEVLINKKNNFWPKILSNGESFLETNSVSKEISLENKKGELELKTELEKMKHINANLYALSIQKILNSVSDENIINVESKKKKKNKKKINFH</sequence>
<dbReference type="SMART" id="SM00320">
    <property type="entry name" value="WD40"/>
    <property type="match status" value="4"/>
</dbReference>
<dbReference type="Pfam" id="PF00400">
    <property type="entry name" value="WD40"/>
    <property type="match status" value="3"/>
</dbReference>
<dbReference type="GO" id="GO:0005656">
    <property type="term" value="C:nuclear pre-replicative complex"/>
    <property type="evidence" value="ECO:0007669"/>
    <property type="project" value="TreeGrafter"/>
</dbReference>
<name>A0A8J9VH05_9NEOP</name>
<dbReference type="EMBL" id="OV170233">
    <property type="protein sequence ID" value="CAH0719215.1"/>
    <property type="molecule type" value="Genomic_DNA"/>
</dbReference>
<keyword evidence="2" id="KW-0677">Repeat</keyword>
<dbReference type="Proteomes" id="UP000838878">
    <property type="component" value="Chromosome 13"/>
</dbReference>
<feature type="repeat" description="WD" evidence="3">
    <location>
        <begin position="274"/>
        <end position="315"/>
    </location>
</feature>
<evidence type="ECO:0000256" key="2">
    <source>
        <dbReference type="ARBA" id="ARBA00022737"/>
    </source>
</evidence>
<feature type="repeat" description="WD" evidence="3">
    <location>
        <begin position="119"/>
        <end position="154"/>
    </location>
</feature>
<dbReference type="Gene3D" id="2.130.10.10">
    <property type="entry name" value="YVTN repeat-like/Quinoprotein amine dehydrogenase"/>
    <property type="match status" value="2"/>
</dbReference>
<evidence type="ECO:0000256" key="3">
    <source>
        <dbReference type="PROSITE-ProRule" id="PRU00221"/>
    </source>
</evidence>
<evidence type="ECO:0008006" key="6">
    <source>
        <dbReference type="Google" id="ProtNLM"/>
    </source>
</evidence>
<evidence type="ECO:0000313" key="5">
    <source>
        <dbReference type="Proteomes" id="UP000838878"/>
    </source>
</evidence>
<dbReference type="InterPro" id="IPR036322">
    <property type="entry name" value="WD40_repeat_dom_sf"/>
</dbReference>
<dbReference type="GO" id="GO:0006364">
    <property type="term" value="P:rRNA processing"/>
    <property type="evidence" value="ECO:0007669"/>
    <property type="project" value="TreeGrafter"/>
</dbReference>
<dbReference type="AlphaFoldDB" id="A0A8J9VH05"/>
<evidence type="ECO:0000313" key="4">
    <source>
        <dbReference type="EMBL" id="CAH0719215.1"/>
    </source>
</evidence>
<organism evidence="4 5">
    <name type="scientific">Brenthis ino</name>
    <name type="common">lesser marbled fritillary</name>
    <dbReference type="NCBI Taxonomy" id="405034"/>
    <lineage>
        <taxon>Eukaryota</taxon>
        <taxon>Metazoa</taxon>
        <taxon>Ecdysozoa</taxon>
        <taxon>Arthropoda</taxon>
        <taxon>Hexapoda</taxon>
        <taxon>Insecta</taxon>
        <taxon>Pterygota</taxon>
        <taxon>Neoptera</taxon>
        <taxon>Endopterygota</taxon>
        <taxon>Lepidoptera</taxon>
        <taxon>Glossata</taxon>
        <taxon>Ditrysia</taxon>
        <taxon>Papilionoidea</taxon>
        <taxon>Nymphalidae</taxon>
        <taxon>Heliconiinae</taxon>
        <taxon>Argynnini</taxon>
        <taxon>Brenthis</taxon>
    </lineage>
</organism>
<gene>
    <name evidence="4" type="ORF">BINO364_LOCUS5586</name>
</gene>
<dbReference type="InterPro" id="IPR001680">
    <property type="entry name" value="WD40_rpt"/>
</dbReference>
<dbReference type="PROSITE" id="PS50294">
    <property type="entry name" value="WD_REPEATS_REGION"/>
    <property type="match status" value="2"/>
</dbReference>
<dbReference type="SUPFAM" id="SSF50978">
    <property type="entry name" value="WD40 repeat-like"/>
    <property type="match status" value="1"/>
</dbReference>
<feature type="non-terminal residue" evidence="4">
    <location>
        <position position="453"/>
    </location>
</feature>
<dbReference type="InterPro" id="IPR045227">
    <property type="entry name" value="WDR18/Ipi3/RID3"/>
</dbReference>
<dbReference type="PROSITE" id="PS50082">
    <property type="entry name" value="WD_REPEATS_2"/>
    <property type="match status" value="2"/>
</dbReference>
<dbReference type="GO" id="GO:0006261">
    <property type="term" value="P:DNA-templated DNA replication"/>
    <property type="evidence" value="ECO:0007669"/>
    <property type="project" value="TreeGrafter"/>
</dbReference>
<accession>A0A8J9VH05</accession>
<dbReference type="PANTHER" id="PTHR18763:SF0">
    <property type="entry name" value="WD REPEAT-CONTAINING PROTEIN 18"/>
    <property type="match status" value="1"/>
</dbReference>
<keyword evidence="1 3" id="KW-0853">WD repeat</keyword>
<evidence type="ECO:0000256" key="1">
    <source>
        <dbReference type="ARBA" id="ARBA00022574"/>
    </source>
</evidence>
<reference evidence="4" key="1">
    <citation type="submission" date="2021-12" db="EMBL/GenBank/DDBJ databases">
        <authorList>
            <person name="Martin H S."/>
        </authorList>
    </citation>
    <scope>NUCLEOTIDE SEQUENCE</scope>
</reference>
<protein>
    <recommendedName>
        <fullName evidence="6">WD repeat-containing protein 18</fullName>
    </recommendedName>
</protein>
<dbReference type="InterPro" id="IPR015943">
    <property type="entry name" value="WD40/YVTN_repeat-like_dom_sf"/>
</dbReference>